<dbReference type="GO" id="GO:0005737">
    <property type="term" value="C:cytoplasm"/>
    <property type="evidence" value="ECO:0007669"/>
    <property type="project" value="TreeGrafter"/>
</dbReference>
<dbReference type="Pfam" id="PF12937">
    <property type="entry name" value="F-box-like"/>
    <property type="match status" value="1"/>
</dbReference>
<dbReference type="Proteomes" id="UP000825729">
    <property type="component" value="Unassembled WGS sequence"/>
</dbReference>
<dbReference type="InterPro" id="IPR050648">
    <property type="entry name" value="F-box_LRR-repeat"/>
</dbReference>
<proteinExistence type="predicted"/>
<evidence type="ECO:0000313" key="2">
    <source>
        <dbReference type="EMBL" id="KAG9446359.1"/>
    </source>
</evidence>
<dbReference type="PANTHER" id="PTHR13382:SF22">
    <property type="entry name" value="F-BOX PROTEIN SKIP14"/>
    <property type="match status" value="1"/>
</dbReference>
<name>A0AAV7ECA9_ARIFI</name>
<dbReference type="SUPFAM" id="SSF81383">
    <property type="entry name" value="F-box domain"/>
    <property type="match status" value="1"/>
</dbReference>
<dbReference type="InterPro" id="IPR032675">
    <property type="entry name" value="LRR_dom_sf"/>
</dbReference>
<dbReference type="AlphaFoldDB" id="A0AAV7ECA9"/>
<organism evidence="2 3">
    <name type="scientific">Aristolochia fimbriata</name>
    <name type="common">White veined hardy Dutchman's pipe vine</name>
    <dbReference type="NCBI Taxonomy" id="158543"/>
    <lineage>
        <taxon>Eukaryota</taxon>
        <taxon>Viridiplantae</taxon>
        <taxon>Streptophyta</taxon>
        <taxon>Embryophyta</taxon>
        <taxon>Tracheophyta</taxon>
        <taxon>Spermatophyta</taxon>
        <taxon>Magnoliopsida</taxon>
        <taxon>Magnoliidae</taxon>
        <taxon>Piperales</taxon>
        <taxon>Aristolochiaceae</taxon>
        <taxon>Aristolochia</taxon>
    </lineage>
</organism>
<sequence>MTLNLPPWSVLPSNPTEEELISSARFNAGEKNVDSFARTWRYNWEVEESYDWGRDLCDRGDSREPIANDILDLLPTDPFDMDLGATFTALAGWFEDLETTLEDSGSDEDWAFKEDYQFLAGFNFFWNTALMFGSEPIERLDGRTEEKELGDSSLDAGVVSVWDIEEILGFGEDDKLAACFQTETPKELSESYDNGDWNTPHDALEFVMNYLDLQELLSVERVCKTTRDWIHRDDSLWSNILIDQPLSERLTDDALVRLTGRANGNLKCLSLVHCPGITDDGLRSVLQHNPKLTKLSVPGCTRLSIEGLVVSLKAFNSSSAPGIKWLRIGELYGVTHQHFEELKLLLGADSYDEQQAKIHRKPRLYPLRHSSFSVDGGFGAIDIEVCPRCGNPKILYDCPVDGCQGKPPASQGCRACTFCIKRCCMCGICINNDSEYEETFSLEWICSGCWKEKALVAGPRHTIFHQETRYHFRLYG</sequence>
<evidence type="ECO:0000259" key="1">
    <source>
        <dbReference type="PROSITE" id="PS50181"/>
    </source>
</evidence>
<protein>
    <recommendedName>
        <fullName evidence="1">F-box domain-containing protein</fullName>
    </recommendedName>
</protein>
<dbReference type="PROSITE" id="PS50181">
    <property type="entry name" value="FBOX"/>
    <property type="match status" value="1"/>
</dbReference>
<feature type="domain" description="F-box" evidence="1">
    <location>
        <begin position="198"/>
        <end position="240"/>
    </location>
</feature>
<dbReference type="SUPFAM" id="SSF52047">
    <property type="entry name" value="RNI-like"/>
    <property type="match status" value="1"/>
</dbReference>
<dbReference type="InterPro" id="IPR036047">
    <property type="entry name" value="F-box-like_dom_sf"/>
</dbReference>
<dbReference type="InterPro" id="IPR001810">
    <property type="entry name" value="F-box_dom"/>
</dbReference>
<evidence type="ECO:0000313" key="3">
    <source>
        <dbReference type="Proteomes" id="UP000825729"/>
    </source>
</evidence>
<keyword evidence="3" id="KW-1185">Reference proteome</keyword>
<accession>A0AAV7ECA9</accession>
<dbReference type="PANTHER" id="PTHR13382">
    <property type="entry name" value="MITOCHONDRIAL ATP SYNTHASE COUPLING FACTOR B"/>
    <property type="match status" value="1"/>
</dbReference>
<gene>
    <name evidence="2" type="ORF">H6P81_012487</name>
</gene>
<dbReference type="Gene3D" id="1.20.1280.50">
    <property type="match status" value="1"/>
</dbReference>
<dbReference type="EMBL" id="JAINDJ010000005">
    <property type="protein sequence ID" value="KAG9446359.1"/>
    <property type="molecule type" value="Genomic_DNA"/>
</dbReference>
<reference evidence="2 3" key="1">
    <citation type="submission" date="2021-07" db="EMBL/GenBank/DDBJ databases">
        <title>The Aristolochia fimbriata genome: insights into angiosperm evolution, floral development and chemical biosynthesis.</title>
        <authorList>
            <person name="Jiao Y."/>
        </authorList>
    </citation>
    <scope>NUCLEOTIDE SEQUENCE [LARGE SCALE GENOMIC DNA]</scope>
    <source>
        <strain evidence="2">IBCAS-2021</strain>
        <tissue evidence="2">Leaf</tissue>
    </source>
</reference>
<dbReference type="Gene3D" id="3.80.10.10">
    <property type="entry name" value="Ribonuclease Inhibitor"/>
    <property type="match status" value="1"/>
</dbReference>
<comment type="caution">
    <text evidence="2">The sequence shown here is derived from an EMBL/GenBank/DDBJ whole genome shotgun (WGS) entry which is preliminary data.</text>
</comment>